<gene>
    <name evidence="13" type="ORF">XM47_04035</name>
</gene>
<evidence type="ECO:0000256" key="5">
    <source>
        <dbReference type="ARBA" id="ARBA00022448"/>
    </source>
</evidence>
<feature type="transmembrane region" description="Helical" evidence="12">
    <location>
        <begin position="333"/>
        <end position="351"/>
    </location>
</feature>
<evidence type="ECO:0000313" key="13">
    <source>
        <dbReference type="EMBL" id="KMT66401.1"/>
    </source>
</evidence>
<name>A0A0J8JP31_9ALTE</name>
<accession>A0A0J8JP31</accession>
<comment type="subunit">
    <text evidence="11">Component of the lipopolysaccharide transport and assembly complex. The LptBFG transporter is composed of two ATP-binding proteins (LptB) and two transmembrane proteins (LptF and LptG).</text>
</comment>
<comment type="caution">
    <text evidence="13">The sequence shown here is derived from an EMBL/GenBank/DDBJ whole genome shotgun (WGS) entry which is preliminary data.</text>
</comment>
<keyword evidence="9 12" id="KW-1133">Transmembrane helix</keyword>
<organism evidence="13 14">
    <name type="scientific">Catenovulum maritimum</name>
    <dbReference type="NCBI Taxonomy" id="1513271"/>
    <lineage>
        <taxon>Bacteria</taxon>
        <taxon>Pseudomonadati</taxon>
        <taxon>Pseudomonadota</taxon>
        <taxon>Gammaproteobacteria</taxon>
        <taxon>Alteromonadales</taxon>
        <taxon>Alteromonadaceae</taxon>
        <taxon>Catenovulum</taxon>
    </lineage>
</organism>
<dbReference type="NCBIfam" id="TIGR04407">
    <property type="entry name" value="LptF_YjgP"/>
    <property type="match status" value="1"/>
</dbReference>
<dbReference type="PATRIC" id="fig|1513271.3.peg.835"/>
<feature type="transmembrane region" description="Helical" evidence="12">
    <location>
        <begin position="52"/>
        <end position="76"/>
    </location>
</feature>
<evidence type="ECO:0000256" key="9">
    <source>
        <dbReference type="ARBA" id="ARBA00022989"/>
    </source>
</evidence>
<dbReference type="Pfam" id="PF03739">
    <property type="entry name" value="LptF_LptG"/>
    <property type="match status" value="1"/>
</dbReference>
<evidence type="ECO:0000256" key="3">
    <source>
        <dbReference type="ARBA" id="ARBA00007725"/>
    </source>
</evidence>
<dbReference type="RefSeq" id="WP_048689958.1">
    <property type="nucleotide sequence ID" value="NZ_KQ130483.1"/>
</dbReference>
<comment type="function">
    <text evidence="1">Part of the ABC transporter complex LptBFG involved in the translocation of lipopolysaccharide (LPS) from the inner membrane to the outer membrane.</text>
</comment>
<feature type="transmembrane region" description="Helical" evidence="12">
    <location>
        <begin position="12"/>
        <end position="32"/>
    </location>
</feature>
<keyword evidence="8 12" id="KW-0812">Transmembrane</keyword>
<keyword evidence="10 12" id="KW-0472">Membrane</keyword>
<evidence type="ECO:0000256" key="4">
    <source>
        <dbReference type="ARBA" id="ARBA00014213"/>
    </source>
</evidence>
<feature type="transmembrane region" description="Helical" evidence="12">
    <location>
        <begin position="303"/>
        <end position="321"/>
    </location>
</feature>
<keyword evidence="5" id="KW-0813">Transport</keyword>
<dbReference type="AlphaFoldDB" id="A0A0J8JP31"/>
<dbReference type="InterPro" id="IPR005495">
    <property type="entry name" value="LptG/LptF_permease"/>
</dbReference>
<dbReference type="STRING" id="1513271.XM47_04035"/>
<evidence type="ECO:0000313" key="14">
    <source>
        <dbReference type="Proteomes" id="UP000037600"/>
    </source>
</evidence>
<evidence type="ECO:0000256" key="7">
    <source>
        <dbReference type="ARBA" id="ARBA00022519"/>
    </source>
</evidence>
<evidence type="ECO:0000256" key="1">
    <source>
        <dbReference type="ARBA" id="ARBA00002265"/>
    </source>
</evidence>
<dbReference type="EMBL" id="LAZL01000004">
    <property type="protein sequence ID" value="KMT66401.1"/>
    <property type="molecule type" value="Genomic_DNA"/>
</dbReference>
<evidence type="ECO:0000256" key="11">
    <source>
        <dbReference type="ARBA" id="ARBA00026081"/>
    </source>
</evidence>
<evidence type="ECO:0000256" key="10">
    <source>
        <dbReference type="ARBA" id="ARBA00023136"/>
    </source>
</evidence>
<protein>
    <recommendedName>
        <fullName evidence="4">Lipopolysaccharide export system permease protein LptF</fullName>
    </recommendedName>
</protein>
<sequence>MIIFRYIFAETFKAQLAVFTVLLTIFTSQTLMRVLDDALEGKVPTELVFGMLMLNIPPLSGLILPLSLFIGIFLAHGQMYADSEMTVVKACGVSEWYVTRVTLVLALLIALLTAFHTLWWTPSSYEQREILRQEIKADAGLATLMPGQFQYSSNQKSVIFVHSSDKDTQELEKIFVAQVQNREQIGNRFNLVYAEKGYVEQVSTGAEMLRLTDGHAYQGSIGMLDYKLSDFQRYSMIIKEQTIEELRLKIMAIPTLELLSRDDSAAQAELQWRISLPLAVIIVALIAVPLARVKPRQGKYAKLVPAFAIYLVYFLLLMAGRSALEDGKIPMKLGLWWIHAGALVYGIYLFTMERTLGRQLLSIFTRSKA</sequence>
<dbReference type="OrthoDB" id="9778062at2"/>
<dbReference type="InterPro" id="IPR030922">
    <property type="entry name" value="LptF"/>
</dbReference>
<dbReference type="PANTHER" id="PTHR33529">
    <property type="entry name" value="SLR0882 PROTEIN-RELATED"/>
    <property type="match status" value="1"/>
</dbReference>
<evidence type="ECO:0000256" key="8">
    <source>
        <dbReference type="ARBA" id="ARBA00022692"/>
    </source>
</evidence>
<dbReference type="PANTHER" id="PTHR33529:SF7">
    <property type="entry name" value="LIPOPOLYSACCHARIDE EXPORT SYSTEM PERMEASE PROTEIN LPTF"/>
    <property type="match status" value="1"/>
</dbReference>
<reference evidence="13 14" key="1">
    <citation type="submission" date="2015-04" db="EMBL/GenBank/DDBJ databases">
        <title>Draft Genome Sequence of the Novel Agar-Digesting Marine Bacterium Q1.</title>
        <authorList>
            <person name="Li Y."/>
            <person name="Li D."/>
            <person name="Chen G."/>
            <person name="Du Z."/>
        </authorList>
    </citation>
    <scope>NUCLEOTIDE SEQUENCE [LARGE SCALE GENOMIC DNA]</scope>
    <source>
        <strain evidence="13 14">Q1</strain>
    </source>
</reference>
<keyword evidence="6" id="KW-1003">Cell membrane</keyword>
<comment type="subcellular location">
    <subcellularLocation>
        <location evidence="2">Cell inner membrane</location>
        <topology evidence="2">Multi-pass membrane protein</topology>
    </subcellularLocation>
</comment>
<dbReference type="GO" id="GO:0043190">
    <property type="term" value="C:ATP-binding cassette (ABC) transporter complex"/>
    <property type="evidence" value="ECO:0007669"/>
    <property type="project" value="InterPro"/>
</dbReference>
<evidence type="ECO:0000256" key="2">
    <source>
        <dbReference type="ARBA" id="ARBA00004429"/>
    </source>
</evidence>
<evidence type="ECO:0000256" key="6">
    <source>
        <dbReference type="ARBA" id="ARBA00022475"/>
    </source>
</evidence>
<dbReference type="GO" id="GO:0055085">
    <property type="term" value="P:transmembrane transport"/>
    <property type="evidence" value="ECO:0007669"/>
    <property type="project" value="InterPro"/>
</dbReference>
<feature type="transmembrane region" description="Helical" evidence="12">
    <location>
        <begin position="97"/>
        <end position="120"/>
    </location>
</feature>
<proteinExistence type="inferred from homology"/>
<evidence type="ECO:0000256" key="12">
    <source>
        <dbReference type="SAM" id="Phobius"/>
    </source>
</evidence>
<keyword evidence="7" id="KW-0997">Cell inner membrane</keyword>
<keyword evidence="14" id="KW-1185">Reference proteome</keyword>
<feature type="transmembrane region" description="Helical" evidence="12">
    <location>
        <begin position="270"/>
        <end position="291"/>
    </location>
</feature>
<dbReference type="GO" id="GO:0015920">
    <property type="term" value="P:lipopolysaccharide transport"/>
    <property type="evidence" value="ECO:0007669"/>
    <property type="project" value="TreeGrafter"/>
</dbReference>
<comment type="similarity">
    <text evidence="3">Belongs to the LptF/LptG family.</text>
</comment>
<dbReference type="Proteomes" id="UP000037600">
    <property type="component" value="Unassembled WGS sequence"/>
</dbReference>